<name>A0A3Q7GEL1_SOLLC</name>
<dbReference type="PaxDb" id="4081-Solyc05g017790.1.1"/>
<evidence type="ECO:0000313" key="2">
    <source>
        <dbReference type="Proteomes" id="UP000004994"/>
    </source>
</evidence>
<dbReference type="AlphaFoldDB" id="A0A3Q7GEL1"/>
<protein>
    <submittedName>
        <fullName evidence="1">Uncharacterized protein</fullName>
    </submittedName>
</protein>
<evidence type="ECO:0000313" key="1">
    <source>
        <dbReference type="EnsemblPlants" id="Solyc05g017790.1.1.1"/>
    </source>
</evidence>
<reference evidence="1" key="2">
    <citation type="submission" date="2019-01" db="UniProtKB">
        <authorList>
            <consortium name="EnsemblPlants"/>
        </authorList>
    </citation>
    <scope>IDENTIFICATION</scope>
    <source>
        <strain evidence="1">cv. Heinz 1706</strain>
    </source>
</reference>
<dbReference type="SMR" id="A0A3Q7GEL1"/>
<proteinExistence type="predicted"/>
<sequence>MYVEESYSVVRIQVVFSFFFSLARNFNCLGIEGKSRLCPFPAHFENPSSLINIIDLVLC</sequence>
<dbReference type="EnsemblPlants" id="Solyc05g017790.1.1">
    <property type="protein sequence ID" value="Solyc05g017790.1.1.1"/>
    <property type="gene ID" value="Solyc05g017790.1"/>
</dbReference>
<organism evidence="1">
    <name type="scientific">Solanum lycopersicum</name>
    <name type="common">Tomato</name>
    <name type="synonym">Lycopersicon esculentum</name>
    <dbReference type="NCBI Taxonomy" id="4081"/>
    <lineage>
        <taxon>Eukaryota</taxon>
        <taxon>Viridiplantae</taxon>
        <taxon>Streptophyta</taxon>
        <taxon>Embryophyta</taxon>
        <taxon>Tracheophyta</taxon>
        <taxon>Spermatophyta</taxon>
        <taxon>Magnoliopsida</taxon>
        <taxon>eudicotyledons</taxon>
        <taxon>Gunneridae</taxon>
        <taxon>Pentapetalae</taxon>
        <taxon>asterids</taxon>
        <taxon>lamiids</taxon>
        <taxon>Solanales</taxon>
        <taxon>Solanaceae</taxon>
        <taxon>Solanoideae</taxon>
        <taxon>Solaneae</taxon>
        <taxon>Solanum</taxon>
        <taxon>Solanum subgen. Lycopersicon</taxon>
    </lineage>
</organism>
<dbReference type="Proteomes" id="UP000004994">
    <property type="component" value="Chromosome 5"/>
</dbReference>
<dbReference type="InParanoid" id="A0A3Q7GEL1"/>
<dbReference type="Gramene" id="Solyc05g017790.1.1">
    <property type="protein sequence ID" value="Solyc05g017790.1.1.1"/>
    <property type="gene ID" value="Solyc05g017790.1"/>
</dbReference>
<keyword evidence="2" id="KW-1185">Reference proteome</keyword>
<reference evidence="1" key="1">
    <citation type="journal article" date="2012" name="Nature">
        <title>The tomato genome sequence provides insights into fleshy fruit evolution.</title>
        <authorList>
            <consortium name="Tomato Genome Consortium"/>
        </authorList>
    </citation>
    <scope>NUCLEOTIDE SEQUENCE [LARGE SCALE GENOMIC DNA]</scope>
    <source>
        <strain evidence="1">cv. Heinz 1706</strain>
    </source>
</reference>
<accession>A0A3Q7GEL1</accession>